<keyword evidence="3" id="KW-1185">Reference proteome</keyword>
<name>A0ABQ0LWI5_MYCCL</name>
<organism evidence="2 3">
    <name type="scientific">Mycena chlorophos</name>
    <name type="common">Agaric fungus</name>
    <name type="synonym">Agaricus chlorophos</name>
    <dbReference type="NCBI Taxonomy" id="658473"/>
    <lineage>
        <taxon>Eukaryota</taxon>
        <taxon>Fungi</taxon>
        <taxon>Dikarya</taxon>
        <taxon>Basidiomycota</taxon>
        <taxon>Agaricomycotina</taxon>
        <taxon>Agaricomycetes</taxon>
        <taxon>Agaricomycetidae</taxon>
        <taxon>Agaricales</taxon>
        <taxon>Marasmiineae</taxon>
        <taxon>Mycenaceae</taxon>
        <taxon>Mycena</taxon>
    </lineage>
</organism>
<proteinExistence type="predicted"/>
<sequence>MSLVAACSRRRRKGSMLPRSCSRRHPPTTHETRPAPPGTANAIPIATSTSGEATADDVARREEHQDIVVVSAMGWEEDLLRERPLRSTEVVVRVEDGPVLEEYELPYDDSTAV</sequence>
<evidence type="ECO:0000313" key="2">
    <source>
        <dbReference type="EMBL" id="GAT55446.1"/>
    </source>
</evidence>
<evidence type="ECO:0000256" key="1">
    <source>
        <dbReference type="SAM" id="MobiDB-lite"/>
    </source>
</evidence>
<dbReference type="Proteomes" id="UP000815677">
    <property type="component" value="Unassembled WGS sequence"/>
</dbReference>
<gene>
    <name evidence="2" type="ORF">MCHLO_12219</name>
</gene>
<reference evidence="2" key="1">
    <citation type="submission" date="2014-09" db="EMBL/GenBank/DDBJ databases">
        <title>Genome sequence of the luminous mushroom Mycena chlorophos for searching fungal bioluminescence genes.</title>
        <authorList>
            <person name="Tanaka Y."/>
            <person name="Kasuga D."/>
            <person name="Oba Y."/>
            <person name="Hase S."/>
            <person name="Sato K."/>
            <person name="Oba Y."/>
            <person name="Sakakibara Y."/>
        </authorList>
    </citation>
    <scope>NUCLEOTIDE SEQUENCE</scope>
</reference>
<feature type="region of interest" description="Disordered" evidence="1">
    <location>
        <begin position="1"/>
        <end position="60"/>
    </location>
</feature>
<dbReference type="EMBL" id="DF849016">
    <property type="protein sequence ID" value="GAT55446.1"/>
    <property type="molecule type" value="Genomic_DNA"/>
</dbReference>
<accession>A0ABQ0LWI5</accession>
<evidence type="ECO:0000313" key="3">
    <source>
        <dbReference type="Proteomes" id="UP000815677"/>
    </source>
</evidence>
<protein>
    <submittedName>
        <fullName evidence="2">Uncharacterized protein</fullName>
    </submittedName>
</protein>